<protein>
    <submittedName>
        <fullName evidence="1">Uncharacterized protein</fullName>
    </submittedName>
</protein>
<dbReference type="Proteomes" id="UP000239735">
    <property type="component" value="Unassembled WGS sequence"/>
</dbReference>
<gene>
    <name evidence="1" type="ORF">SBA5_320062</name>
</gene>
<evidence type="ECO:0000313" key="2">
    <source>
        <dbReference type="Proteomes" id="UP000239735"/>
    </source>
</evidence>
<sequence>MDGGAKGNRRSFTALRSVQDDKRVEEMAAQLIRDDWWMVGNTEL</sequence>
<reference evidence="2" key="1">
    <citation type="submission" date="2018-02" db="EMBL/GenBank/DDBJ databases">
        <authorList>
            <person name="Hausmann B."/>
        </authorList>
    </citation>
    <scope>NUCLEOTIDE SEQUENCE [LARGE SCALE GENOMIC DNA]</scope>
    <source>
        <strain evidence="2">Peat soil MAG SbA5</strain>
    </source>
</reference>
<accession>A0A2N9LEK2</accession>
<dbReference type="EMBL" id="OKRB01000089">
    <property type="protein sequence ID" value="SPE21688.1"/>
    <property type="molecule type" value="Genomic_DNA"/>
</dbReference>
<dbReference type="AlphaFoldDB" id="A0A2N9LEK2"/>
<evidence type="ECO:0000313" key="1">
    <source>
        <dbReference type="EMBL" id="SPE21688.1"/>
    </source>
</evidence>
<name>A0A2N9LEK2_9BACT</name>
<proteinExistence type="predicted"/>
<organism evidence="1 2">
    <name type="scientific">Candidatus Sulfuritelmatomonas gaucii</name>
    <dbReference type="NCBI Taxonomy" id="2043161"/>
    <lineage>
        <taxon>Bacteria</taxon>
        <taxon>Pseudomonadati</taxon>
        <taxon>Acidobacteriota</taxon>
        <taxon>Terriglobia</taxon>
        <taxon>Terriglobales</taxon>
        <taxon>Acidobacteriaceae</taxon>
        <taxon>Candidatus Sulfuritelmatomonas</taxon>
    </lineage>
</organism>